<dbReference type="EC" id="3.1.1.74" evidence="3 14"/>
<feature type="active site" evidence="12">
    <location>
        <position position="180"/>
    </location>
</feature>
<keyword evidence="8 13" id="KW-1015">Disulfide bond</keyword>
<keyword evidence="16" id="KW-1185">Reference proteome</keyword>
<dbReference type="Pfam" id="PF01083">
    <property type="entry name" value="Cutinase"/>
    <property type="match status" value="1"/>
</dbReference>
<evidence type="ECO:0000256" key="9">
    <source>
        <dbReference type="ARBA" id="ARBA00034045"/>
    </source>
</evidence>
<dbReference type="PRINTS" id="PR00129">
    <property type="entry name" value="CUTINASE"/>
</dbReference>
<dbReference type="GO" id="GO:0016052">
    <property type="term" value="P:carbohydrate catabolic process"/>
    <property type="evidence" value="ECO:0007669"/>
    <property type="project" value="TreeGrafter"/>
</dbReference>
<dbReference type="SUPFAM" id="SSF53474">
    <property type="entry name" value="alpha/beta-Hydrolases"/>
    <property type="match status" value="1"/>
</dbReference>
<dbReference type="AlphaFoldDB" id="A0A6A6GGK8"/>
<evidence type="ECO:0000256" key="14">
    <source>
        <dbReference type="RuleBase" id="RU361263"/>
    </source>
</evidence>
<dbReference type="PANTHER" id="PTHR48250">
    <property type="entry name" value="CUTINASE 2-RELATED"/>
    <property type="match status" value="1"/>
</dbReference>
<dbReference type="OrthoDB" id="2975078at2759"/>
<feature type="disulfide bond" evidence="13">
    <location>
        <begin position="176"/>
        <end position="183"/>
    </location>
</feature>
<comment type="similarity">
    <text evidence="2 14">Belongs to the cutinase family.</text>
</comment>
<dbReference type="SMART" id="SM01110">
    <property type="entry name" value="Cutinase"/>
    <property type="match status" value="1"/>
</dbReference>
<evidence type="ECO:0000256" key="8">
    <source>
        <dbReference type="ARBA" id="ARBA00023157"/>
    </source>
</evidence>
<evidence type="ECO:0000256" key="3">
    <source>
        <dbReference type="ARBA" id="ARBA00013095"/>
    </source>
</evidence>
<dbReference type="InterPro" id="IPR043580">
    <property type="entry name" value="CUTINASE_1"/>
</dbReference>
<feature type="active site" description="Nucleophile" evidence="12">
    <location>
        <position position="125"/>
    </location>
</feature>
<keyword evidence="7 14" id="KW-0378">Hydrolase</keyword>
<dbReference type="InterPro" id="IPR000675">
    <property type="entry name" value="Cutinase/axe"/>
</dbReference>
<dbReference type="Gene3D" id="3.40.50.1820">
    <property type="entry name" value="alpha/beta hydrolase"/>
    <property type="match status" value="1"/>
</dbReference>
<name>A0A6A6GGK8_9PEZI</name>
<evidence type="ECO:0000256" key="2">
    <source>
        <dbReference type="ARBA" id="ARBA00007534"/>
    </source>
</evidence>
<reference evidence="16" key="1">
    <citation type="journal article" date="2020" name="Stud. Mycol.">
        <title>101 Dothideomycetes genomes: A test case for predicting lifestyles and emergence of pathogens.</title>
        <authorList>
            <person name="Haridas S."/>
            <person name="Albert R."/>
            <person name="Binder M."/>
            <person name="Bloem J."/>
            <person name="LaButti K."/>
            <person name="Salamov A."/>
            <person name="Andreopoulos B."/>
            <person name="Baker S."/>
            <person name="Barry K."/>
            <person name="Bills G."/>
            <person name="Bluhm B."/>
            <person name="Cannon C."/>
            <person name="Castanera R."/>
            <person name="Culley D."/>
            <person name="Daum C."/>
            <person name="Ezra D."/>
            <person name="Gonzalez J."/>
            <person name="Henrissat B."/>
            <person name="Kuo A."/>
            <person name="Liang C."/>
            <person name="Lipzen A."/>
            <person name="Lutzoni F."/>
            <person name="Magnuson J."/>
            <person name="Mondo S."/>
            <person name="Nolan M."/>
            <person name="Ohm R."/>
            <person name="Pangilinan J."/>
            <person name="Park H.-J."/>
            <person name="Ramirez L."/>
            <person name="Alfaro M."/>
            <person name="Sun H."/>
            <person name="Tritt A."/>
            <person name="Yoshinaga Y."/>
            <person name="Zwiers L.-H."/>
            <person name="Turgeon B."/>
            <person name="Goodwin S."/>
            <person name="Spatafora J."/>
            <person name="Crous P."/>
            <person name="Grigoriev I."/>
        </authorList>
    </citation>
    <scope>NUCLEOTIDE SEQUENCE [LARGE SCALE GENOMIC DNA]</scope>
    <source>
        <strain evidence="16">CECT 20119</strain>
    </source>
</reference>
<feature type="signal peptide" evidence="14">
    <location>
        <begin position="1"/>
        <end position="16"/>
    </location>
</feature>
<comment type="catalytic activity">
    <reaction evidence="9 14">
        <text>cutin + H2O = cutin monomers.</text>
        <dbReference type="EC" id="3.1.1.74"/>
    </reaction>
</comment>
<keyword evidence="4 14" id="KW-0719">Serine esterase</keyword>
<dbReference type="Proteomes" id="UP000799538">
    <property type="component" value="Unassembled WGS sequence"/>
</dbReference>
<dbReference type="PANTHER" id="PTHR48250:SF3">
    <property type="entry name" value="CUTINASE 1-RELATED"/>
    <property type="match status" value="1"/>
</dbReference>
<protein>
    <recommendedName>
        <fullName evidence="11 14">Cutinase</fullName>
        <ecNumber evidence="3 14">3.1.1.74</ecNumber>
    </recommendedName>
</protein>
<sequence>MKITLGLAALAGLGAAAPTDLDKRQTGSTANELSGPCRPVTFIFARGSTETGNLGTIIGPPVSNGLKARYGAGNIATQGVNYAALLTTNFIPNGGDPQGIQDMKNQLTTAANKCPNTKIVAGGYSQGAAITHQAIETLSAAVRNRIVAAVTFGDTQNLQDGGRIPNYPPANTRIFCALGDPVCVGTLIINVAHLSYGVDAGPAVSFLSSKIGNI</sequence>
<feature type="disulfide bond" evidence="13">
    <location>
        <begin position="37"/>
        <end position="114"/>
    </location>
</feature>
<feature type="active site" description="Proton donor/acceptor" evidence="12">
    <location>
        <position position="193"/>
    </location>
</feature>
<feature type="chain" id="PRO_5025711593" description="Cutinase" evidence="14">
    <location>
        <begin position="17"/>
        <end position="214"/>
    </location>
</feature>
<dbReference type="PROSITE" id="PS00931">
    <property type="entry name" value="CUTINASE_2"/>
    <property type="match status" value="1"/>
</dbReference>
<comment type="function">
    <text evidence="10">Catalyzes the hydrolysis of complex carboxylic polyesters found in the cell wall of plants. Degrades cutin, a macromolecule that forms the structure of the plant cuticle. Allows pathogenic fungi to penetrate through the cuticular barrier into the host plant during the initial stage of fungal infection.</text>
</comment>
<evidence type="ECO:0000256" key="12">
    <source>
        <dbReference type="PIRSR" id="PIRSR611150-1"/>
    </source>
</evidence>
<gene>
    <name evidence="15" type="ORF">BDZ85DRAFT_317305</name>
</gene>
<dbReference type="PROSITE" id="PS00155">
    <property type="entry name" value="CUTINASE_1"/>
    <property type="match status" value="1"/>
</dbReference>
<proteinExistence type="inferred from homology"/>
<keyword evidence="6 14" id="KW-0732">Signal</keyword>
<dbReference type="GO" id="GO:0005576">
    <property type="term" value="C:extracellular region"/>
    <property type="evidence" value="ECO:0007669"/>
    <property type="project" value="UniProtKB-SubCell"/>
</dbReference>
<dbReference type="InterPro" id="IPR011150">
    <property type="entry name" value="Cutinase_monf"/>
</dbReference>
<dbReference type="InterPro" id="IPR043579">
    <property type="entry name" value="CUTINASE_2"/>
</dbReference>
<dbReference type="InterPro" id="IPR029058">
    <property type="entry name" value="AB_hydrolase_fold"/>
</dbReference>
<evidence type="ECO:0000256" key="10">
    <source>
        <dbReference type="ARBA" id="ARBA00057514"/>
    </source>
</evidence>
<evidence type="ECO:0000256" key="7">
    <source>
        <dbReference type="ARBA" id="ARBA00022801"/>
    </source>
</evidence>
<evidence type="ECO:0000256" key="13">
    <source>
        <dbReference type="PIRSR" id="PIRSR611150-2"/>
    </source>
</evidence>
<evidence type="ECO:0000256" key="1">
    <source>
        <dbReference type="ARBA" id="ARBA00004613"/>
    </source>
</evidence>
<dbReference type="GO" id="GO:0050525">
    <property type="term" value="F:cutinase activity"/>
    <property type="evidence" value="ECO:0007669"/>
    <property type="project" value="UniProtKB-UniRule"/>
</dbReference>
<dbReference type="EMBL" id="ML992504">
    <property type="protein sequence ID" value="KAF2224643.1"/>
    <property type="molecule type" value="Genomic_DNA"/>
</dbReference>
<evidence type="ECO:0000256" key="6">
    <source>
        <dbReference type="ARBA" id="ARBA00022729"/>
    </source>
</evidence>
<evidence type="ECO:0000256" key="11">
    <source>
        <dbReference type="ARBA" id="ARBA00074522"/>
    </source>
</evidence>
<organism evidence="15 16">
    <name type="scientific">Elsinoe ampelina</name>
    <dbReference type="NCBI Taxonomy" id="302913"/>
    <lineage>
        <taxon>Eukaryota</taxon>
        <taxon>Fungi</taxon>
        <taxon>Dikarya</taxon>
        <taxon>Ascomycota</taxon>
        <taxon>Pezizomycotina</taxon>
        <taxon>Dothideomycetes</taxon>
        <taxon>Dothideomycetidae</taxon>
        <taxon>Myriangiales</taxon>
        <taxon>Elsinoaceae</taxon>
        <taxon>Elsinoe</taxon>
    </lineage>
</organism>
<keyword evidence="5 14" id="KW-0964">Secreted</keyword>
<accession>A0A6A6GGK8</accession>
<comment type="subcellular location">
    <subcellularLocation>
        <location evidence="1 14">Secreted</location>
    </subcellularLocation>
</comment>
<evidence type="ECO:0000256" key="5">
    <source>
        <dbReference type="ARBA" id="ARBA00022525"/>
    </source>
</evidence>
<evidence type="ECO:0000313" key="15">
    <source>
        <dbReference type="EMBL" id="KAF2224643.1"/>
    </source>
</evidence>
<evidence type="ECO:0000256" key="4">
    <source>
        <dbReference type="ARBA" id="ARBA00022487"/>
    </source>
</evidence>
<evidence type="ECO:0000313" key="16">
    <source>
        <dbReference type="Proteomes" id="UP000799538"/>
    </source>
</evidence>
<dbReference type="FunFam" id="3.40.50.1820:FF:000235">
    <property type="entry name" value="Cutinase 1"/>
    <property type="match status" value="1"/>
</dbReference>